<feature type="region of interest" description="Disordered" evidence="1">
    <location>
        <begin position="243"/>
        <end position="266"/>
    </location>
</feature>
<gene>
    <name evidence="3" type="ORF">RDB_LOCUS66836</name>
</gene>
<evidence type="ECO:0000313" key="4">
    <source>
        <dbReference type="Proteomes" id="UP000663861"/>
    </source>
</evidence>
<dbReference type="Proteomes" id="UP000663861">
    <property type="component" value="Unassembled WGS sequence"/>
</dbReference>
<accession>A0A8H3BNE4</accession>
<evidence type="ECO:0000256" key="1">
    <source>
        <dbReference type="SAM" id="MobiDB-lite"/>
    </source>
</evidence>
<protein>
    <submittedName>
        <fullName evidence="3">Uncharacterized protein</fullName>
    </submittedName>
</protein>
<feature type="signal peptide" evidence="2">
    <location>
        <begin position="1"/>
        <end position="19"/>
    </location>
</feature>
<keyword evidence="2" id="KW-0732">Signal</keyword>
<organism evidence="3 4">
    <name type="scientific">Rhizoctonia solani</name>
    <dbReference type="NCBI Taxonomy" id="456999"/>
    <lineage>
        <taxon>Eukaryota</taxon>
        <taxon>Fungi</taxon>
        <taxon>Dikarya</taxon>
        <taxon>Basidiomycota</taxon>
        <taxon>Agaricomycotina</taxon>
        <taxon>Agaricomycetes</taxon>
        <taxon>Cantharellales</taxon>
        <taxon>Ceratobasidiaceae</taxon>
        <taxon>Rhizoctonia</taxon>
    </lineage>
</organism>
<dbReference type="AlphaFoldDB" id="A0A8H3BNE4"/>
<feature type="chain" id="PRO_5034694519" evidence="2">
    <location>
        <begin position="20"/>
        <end position="317"/>
    </location>
</feature>
<comment type="caution">
    <text evidence="3">The sequence shown here is derived from an EMBL/GenBank/DDBJ whole genome shotgun (WGS) entry which is preliminary data.</text>
</comment>
<evidence type="ECO:0000313" key="3">
    <source>
        <dbReference type="EMBL" id="CAE6459808.1"/>
    </source>
</evidence>
<reference evidence="3" key="1">
    <citation type="submission" date="2021-01" db="EMBL/GenBank/DDBJ databases">
        <authorList>
            <person name="Kaushik A."/>
        </authorList>
    </citation>
    <scope>NUCLEOTIDE SEQUENCE</scope>
    <source>
        <strain evidence="3">AG4-RS23</strain>
    </source>
</reference>
<proteinExistence type="predicted"/>
<dbReference type="EMBL" id="CAJMWY010001150">
    <property type="protein sequence ID" value="CAE6459808.1"/>
    <property type="molecule type" value="Genomic_DNA"/>
</dbReference>
<feature type="compositionally biased region" description="Low complexity" evidence="1">
    <location>
        <begin position="249"/>
        <end position="260"/>
    </location>
</feature>
<name>A0A8H3BNE4_9AGAM</name>
<sequence length="317" mass="36308">MFIDCNASFVACALLSTFAIVTEKERDAVRFIIELIPCYDRVTQNLQITFDAHVLAQIYLAELRVLAGRHSYIHDGSLEEAPQARALLNVVVMPLIRHLRTEEYNNLLESIDEAYFLLSRPLDILDELMVMWRIRNARVTIDWRSHPVGGLENYEFKAELPVKCFLEDLLTPLPYPTRPSPFSIAAENASEQSELNLVECRTHSIDSKMWPQSECAQEPELKEQAKLNSNIFAIPFLGHSRGSLDSRSQHSQNSGSSGESWVYEHKESKPELQEMVNYEDMNHTMCAPNHKSSQGVGLKLPRHKHLSRFVKTLFRRA</sequence>
<evidence type="ECO:0000256" key="2">
    <source>
        <dbReference type="SAM" id="SignalP"/>
    </source>
</evidence>